<keyword evidence="1" id="KW-0732">Signal</keyword>
<gene>
    <name evidence="4" type="ORF">CAL65_00465</name>
</gene>
<dbReference type="EMBL" id="NFZW01000001">
    <property type="protein sequence ID" value="RFA39330.1"/>
    <property type="molecule type" value="Genomic_DNA"/>
</dbReference>
<proteinExistence type="predicted"/>
<dbReference type="SUPFAM" id="SSF56925">
    <property type="entry name" value="OMPA-like"/>
    <property type="match status" value="1"/>
</dbReference>
<dbReference type="Proteomes" id="UP000256763">
    <property type="component" value="Unassembled WGS sequence"/>
</dbReference>
<protein>
    <submittedName>
        <fullName evidence="4">Uncharacterized protein</fullName>
    </submittedName>
</protein>
<dbReference type="InterPro" id="IPR054843">
    <property type="entry name" value="Slam_hemophilin_C"/>
</dbReference>
<dbReference type="InterPro" id="IPR054536">
    <property type="entry name" value="HphA_C"/>
</dbReference>
<feature type="chain" id="PRO_5017589505" evidence="1">
    <location>
        <begin position="23"/>
        <end position="248"/>
    </location>
</feature>
<dbReference type="NCBIfam" id="NF041636">
    <property type="entry name" value="slam_lipo"/>
    <property type="match status" value="1"/>
</dbReference>
<comment type="caution">
    <text evidence="4">The sequence shown here is derived from an EMBL/GenBank/DDBJ whole genome shotgun (WGS) entry which is preliminary data.</text>
</comment>
<evidence type="ECO:0000259" key="2">
    <source>
        <dbReference type="Pfam" id="PF22828"/>
    </source>
</evidence>
<dbReference type="RefSeq" id="WP_116300715.1">
    <property type="nucleotide sequence ID" value="NZ_NFZV01000001.1"/>
</dbReference>
<feature type="domain" description="HphA C-terminal" evidence="3">
    <location>
        <begin position="135"/>
        <end position="247"/>
    </location>
</feature>
<dbReference type="OrthoDB" id="8607327at2"/>
<evidence type="ECO:0000259" key="3">
    <source>
        <dbReference type="Pfam" id="PF22829"/>
    </source>
</evidence>
<dbReference type="Pfam" id="PF22828">
    <property type="entry name" value="HphA_N"/>
    <property type="match status" value="1"/>
</dbReference>
<evidence type="ECO:0000256" key="1">
    <source>
        <dbReference type="SAM" id="SignalP"/>
    </source>
</evidence>
<accession>A0A3E0X3A8</accession>
<feature type="signal peptide" evidence="1">
    <location>
        <begin position="1"/>
        <end position="22"/>
    </location>
</feature>
<feature type="domain" description="HphA N-terminal heme-binding" evidence="2">
    <location>
        <begin position="19"/>
        <end position="124"/>
    </location>
</feature>
<keyword evidence="5" id="KW-1185">Reference proteome</keyword>
<dbReference type="InterPro" id="IPR011250">
    <property type="entry name" value="OMP/PagP_B-barrel"/>
</dbReference>
<evidence type="ECO:0000313" key="4">
    <source>
        <dbReference type="EMBL" id="RFA39330.1"/>
    </source>
</evidence>
<name>A0A3E0X3A8_9GAMM</name>
<dbReference type="Pfam" id="PF22829">
    <property type="entry name" value="HphA_C"/>
    <property type="match status" value="1"/>
</dbReference>
<dbReference type="AlphaFoldDB" id="A0A3E0X3A8"/>
<reference evidence="5" key="1">
    <citation type="submission" date="2017-05" db="EMBL/GenBank/DDBJ databases">
        <authorList>
            <person name="Sharma S."/>
            <person name="Sidhu C."/>
            <person name="Pinnaka A.K."/>
        </authorList>
    </citation>
    <scope>NUCLEOTIDE SEQUENCE [LARGE SCALE GENOMIC DNA]</scope>
    <source>
        <strain evidence="5">AK93</strain>
    </source>
</reference>
<organism evidence="4 5">
    <name type="scientific">Alkalilimnicola ehrlichii</name>
    <dbReference type="NCBI Taxonomy" id="351052"/>
    <lineage>
        <taxon>Bacteria</taxon>
        <taxon>Pseudomonadati</taxon>
        <taxon>Pseudomonadota</taxon>
        <taxon>Gammaproteobacteria</taxon>
        <taxon>Chromatiales</taxon>
        <taxon>Ectothiorhodospiraceae</taxon>
        <taxon>Alkalilimnicola</taxon>
    </lineage>
</organism>
<sequence length="248" mass="24698">MKYVNLNLLAVAIMAVSGAAQATVVGTQSDDTYIEVGAATVFGGPHTPGGPGVGVYTMGKANKVDFAGLQGVVPPNADGVTTIHNPIADNHGGMGVFDFAKVAGHEVYFGEWSTAGDVTDGTHTVYYAGEGATASMPTSGTAEYSVAGLSDYASNGLLSGTLTADFGANTLSGGMQNGDTGYSIDIGTATISGNTFVGGGARAELSGVELARDGNVEGHFFGANAAALAGIATFADSQYDAAFGGSRD</sequence>
<evidence type="ECO:0000313" key="5">
    <source>
        <dbReference type="Proteomes" id="UP000256763"/>
    </source>
</evidence>
<dbReference type="InterPro" id="IPR054535">
    <property type="entry name" value="HphA_N"/>
</dbReference>
<dbReference type="Gene3D" id="2.40.160.90">
    <property type="match status" value="1"/>
</dbReference>